<dbReference type="Proteomes" id="UP000192907">
    <property type="component" value="Unassembled WGS sequence"/>
</dbReference>
<sequence>MKAVVSGLLLTMLLPACYRDPLPQKPRSQVSLDASESDSPNIAQPGSGLALYQSQCQSCHEALEESELTGKQLDDIANAGALVFHIGVKPWPQGSEAERLVAVLNLSEAVDESRGSATDGVAYYSTHCQTCHQPIENSTLRSPDPLRIAGVIEYEIHQRVGTWPNVEEIYNIVAALKTYQNPD</sequence>
<evidence type="ECO:0008006" key="4">
    <source>
        <dbReference type="Google" id="ProtNLM"/>
    </source>
</evidence>
<proteinExistence type="predicted"/>
<reference evidence="3" key="1">
    <citation type="submission" date="2017-04" db="EMBL/GenBank/DDBJ databases">
        <authorList>
            <person name="Varghese N."/>
            <person name="Submissions S."/>
        </authorList>
    </citation>
    <scope>NUCLEOTIDE SEQUENCE [LARGE SCALE GENOMIC DNA]</scope>
    <source>
        <strain evidence="3">RKEM611</strain>
    </source>
</reference>
<evidence type="ECO:0000256" key="1">
    <source>
        <dbReference type="SAM" id="MobiDB-lite"/>
    </source>
</evidence>
<dbReference type="EMBL" id="FWZT01000006">
    <property type="protein sequence ID" value="SMF16919.1"/>
    <property type="molecule type" value="Genomic_DNA"/>
</dbReference>
<dbReference type="AlphaFoldDB" id="A0A1Y6BMA3"/>
<accession>A0A1Y6BMA3</accession>
<keyword evidence="3" id="KW-1185">Reference proteome</keyword>
<organism evidence="2 3">
    <name type="scientific">Pseudobacteriovorax antillogorgiicola</name>
    <dbReference type="NCBI Taxonomy" id="1513793"/>
    <lineage>
        <taxon>Bacteria</taxon>
        <taxon>Pseudomonadati</taxon>
        <taxon>Bdellovibrionota</taxon>
        <taxon>Oligoflexia</taxon>
        <taxon>Oligoflexales</taxon>
        <taxon>Pseudobacteriovoracaceae</taxon>
        <taxon>Pseudobacteriovorax</taxon>
    </lineage>
</organism>
<protein>
    <recommendedName>
        <fullName evidence="4">Cytochrome c domain-containing protein</fullName>
    </recommendedName>
</protein>
<name>A0A1Y6BMA3_9BACT</name>
<feature type="compositionally biased region" description="Polar residues" evidence="1">
    <location>
        <begin position="26"/>
        <end position="44"/>
    </location>
</feature>
<evidence type="ECO:0000313" key="2">
    <source>
        <dbReference type="EMBL" id="SMF16919.1"/>
    </source>
</evidence>
<feature type="region of interest" description="Disordered" evidence="1">
    <location>
        <begin position="25"/>
        <end position="44"/>
    </location>
</feature>
<evidence type="ECO:0000313" key="3">
    <source>
        <dbReference type="Proteomes" id="UP000192907"/>
    </source>
</evidence>
<gene>
    <name evidence="2" type="ORF">SAMN06296036_10681</name>
</gene>
<dbReference type="RefSeq" id="WP_132317983.1">
    <property type="nucleotide sequence ID" value="NZ_FWZT01000006.1"/>
</dbReference>